<comment type="caution">
    <text evidence="2">The sequence shown here is derived from an EMBL/GenBank/DDBJ whole genome shotgun (WGS) entry which is preliminary data.</text>
</comment>
<dbReference type="InterPro" id="IPR024775">
    <property type="entry name" value="DinB-like"/>
</dbReference>
<dbReference type="SUPFAM" id="SSF109854">
    <property type="entry name" value="DinB/YfiT-like putative metalloenzymes"/>
    <property type="match status" value="1"/>
</dbReference>
<sequence>MNENEKVREELLNAVIRLSDEQLNTHPEPGRWSIIQVLDHLYLMERAITKGISDKLKGDDSILAVDKPIELTLNREKKVQAPPFVIPSESYQTLSEIKEKLSESRKALVQVVDHAKEIDLEQKSFPHSLFKDLSLKQWIPFVGLHEKRHLLQIEELKAKL</sequence>
<evidence type="ECO:0000313" key="2">
    <source>
        <dbReference type="EMBL" id="CAH0232912.1"/>
    </source>
</evidence>
<accession>A0A9W4KXB0</accession>
<reference evidence="2" key="1">
    <citation type="submission" date="2021-11" db="EMBL/GenBank/DDBJ databases">
        <authorList>
            <person name="Bulgarelli D."/>
        </authorList>
    </citation>
    <scope>NUCLEOTIDE SEQUENCE</scope>
    <source>
        <strain evidence="2">Bi133</strain>
    </source>
</reference>
<dbReference type="InterPro" id="IPR034660">
    <property type="entry name" value="DinB/YfiT-like"/>
</dbReference>
<feature type="domain" description="DinB-like" evidence="1">
    <location>
        <begin position="5"/>
        <end position="153"/>
    </location>
</feature>
<evidence type="ECO:0000313" key="3">
    <source>
        <dbReference type="Proteomes" id="UP000789326"/>
    </source>
</evidence>
<organism evidence="2 3">
    <name type="scientific">Peribacillus simplex</name>
    <dbReference type="NCBI Taxonomy" id="1478"/>
    <lineage>
        <taxon>Bacteria</taxon>
        <taxon>Bacillati</taxon>
        <taxon>Bacillota</taxon>
        <taxon>Bacilli</taxon>
        <taxon>Bacillales</taxon>
        <taxon>Bacillaceae</taxon>
        <taxon>Peribacillus</taxon>
    </lineage>
</organism>
<dbReference type="EMBL" id="CAKKMG010000034">
    <property type="protein sequence ID" value="CAH0232912.1"/>
    <property type="molecule type" value="Genomic_DNA"/>
</dbReference>
<gene>
    <name evidence="2" type="ORF">SRABI133_02684</name>
</gene>
<dbReference type="RefSeq" id="WP_434011084.1">
    <property type="nucleotide sequence ID" value="NZ_CAKKMG010000034.1"/>
</dbReference>
<name>A0A9W4KXB0_9BACI</name>
<evidence type="ECO:0000259" key="1">
    <source>
        <dbReference type="Pfam" id="PF12867"/>
    </source>
</evidence>
<dbReference type="Gene3D" id="1.20.120.450">
    <property type="entry name" value="dinb family like domain"/>
    <property type="match status" value="1"/>
</dbReference>
<dbReference type="Pfam" id="PF12867">
    <property type="entry name" value="DinB_2"/>
    <property type="match status" value="1"/>
</dbReference>
<proteinExistence type="predicted"/>
<dbReference type="AlphaFoldDB" id="A0A9W4KXB0"/>
<dbReference type="Proteomes" id="UP000789326">
    <property type="component" value="Unassembled WGS sequence"/>
</dbReference>
<protein>
    <recommendedName>
        <fullName evidence="1">DinB-like domain-containing protein</fullName>
    </recommendedName>
</protein>